<dbReference type="Proteomes" id="UP000290189">
    <property type="component" value="Unassembled WGS sequence"/>
</dbReference>
<evidence type="ECO:0000259" key="9">
    <source>
        <dbReference type="Pfam" id="PF06974"/>
    </source>
</evidence>
<organism evidence="10 12">
    <name type="scientific">Plasmodiophora brassicae</name>
    <name type="common">Clubroot disease agent</name>
    <dbReference type="NCBI Taxonomy" id="37360"/>
    <lineage>
        <taxon>Eukaryota</taxon>
        <taxon>Sar</taxon>
        <taxon>Rhizaria</taxon>
        <taxon>Endomyxa</taxon>
        <taxon>Phytomyxea</taxon>
        <taxon>Plasmodiophorida</taxon>
        <taxon>Plasmodiophoridae</taxon>
        <taxon>Plasmodiophora</taxon>
    </lineage>
</organism>
<dbReference type="PANTHER" id="PTHR31650">
    <property type="entry name" value="O-ACYLTRANSFERASE (WSD1-LIKE) FAMILY PROTEIN"/>
    <property type="match status" value="1"/>
</dbReference>
<reference evidence="11 13" key="2">
    <citation type="submission" date="2018-03" db="EMBL/GenBank/DDBJ databases">
        <authorList>
            <person name="Fogelqvist J."/>
        </authorList>
    </citation>
    <scope>NUCLEOTIDE SEQUENCE [LARGE SCALE GENOMIC DNA]</scope>
</reference>
<dbReference type="EMBL" id="CDSF01000106">
    <property type="protein sequence ID" value="CEP01022.1"/>
    <property type="molecule type" value="Genomic_DNA"/>
</dbReference>
<evidence type="ECO:0000256" key="1">
    <source>
        <dbReference type="ARBA" id="ARBA00004771"/>
    </source>
</evidence>
<dbReference type="InterPro" id="IPR009721">
    <property type="entry name" value="O-acyltransferase_WSD1_C"/>
</dbReference>
<evidence type="ECO:0000256" key="2">
    <source>
        <dbReference type="ARBA" id="ARBA00005189"/>
    </source>
</evidence>
<comment type="pathway">
    <text evidence="2">Lipid metabolism.</text>
</comment>
<geneLocation type="mitochondrion" evidence="11"/>
<gene>
    <name evidence="10" type="ORF">PBRA_008334</name>
    <name evidence="11" type="ORF">PLBR_LOCUS2483</name>
</gene>
<dbReference type="AlphaFoldDB" id="A0A0G4J0H4"/>
<evidence type="ECO:0000313" key="10">
    <source>
        <dbReference type="EMBL" id="CEP01022.1"/>
    </source>
</evidence>
<dbReference type="GO" id="GO:0019432">
    <property type="term" value="P:triglyceride biosynthetic process"/>
    <property type="evidence" value="ECO:0007669"/>
    <property type="project" value="UniProtKB-UniPathway"/>
</dbReference>
<dbReference type="STRING" id="37360.A0A0G4J0H4"/>
<evidence type="ECO:0000313" key="13">
    <source>
        <dbReference type="Proteomes" id="UP000290189"/>
    </source>
</evidence>
<evidence type="ECO:0000259" key="8">
    <source>
        <dbReference type="Pfam" id="PF03007"/>
    </source>
</evidence>
<comment type="catalytic activity">
    <reaction evidence="7">
        <text>an acyl-CoA + a 1,2-diacyl-sn-glycerol = a triacyl-sn-glycerol + CoA</text>
        <dbReference type="Rhea" id="RHEA:10868"/>
        <dbReference type="ChEBI" id="CHEBI:17815"/>
        <dbReference type="ChEBI" id="CHEBI:57287"/>
        <dbReference type="ChEBI" id="CHEBI:58342"/>
        <dbReference type="ChEBI" id="CHEBI:64615"/>
        <dbReference type="EC" id="2.3.1.20"/>
    </reaction>
</comment>
<dbReference type="Pfam" id="PF06974">
    <property type="entry name" value="WS_DGAT_C"/>
    <property type="match status" value="1"/>
</dbReference>
<dbReference type="OrthoDB" id="619536at2759"/>
<dbReference type="InterPro" id="IPR004255">
    <property type="entry name" value="O-acyltransferase_WSD1_N"/>
</dbReference>
<dbReference type="GO" id="GO:0005886">
    <property type="term" value="C:plasma membrane"/>
    <property type="evidence" value="ECO:0007669"/>
    <property type="project" value="TreeGrafter"/>
</dbReference>
<comment type="catalytic activity">
    <reaction evidence="6">
        <text>a long chain fatty alcohol + a fatty acyl-CoA = a long-chain alcohol wax ester + CoA</text>
        <dbReference type="Rhea" id="RHEA:38443"/>
        <dbReference type="ChEBI" id="CHEBI:17135"/>
        <dbReference type="ChEBI" id="CHEBI:57287"/>
        <dbReference type="ChEBI" id="CHEBI:77636"/>
        <dbReference type="ChEBI" id="CHEBI:235323"/>
        <dbReference type="EC" id="2.3.1.75"/>
    </reaction>
</comment>
<name>A0A0G4J0H4_PLABS</name>
<keyword evidence="11" id="KW-0496">Mitochondrion</keyword>
<evidence type="ECO:0000256" key="4">
    <source>
        <dbReference type="ARBA" id="ARBA00023315"/>
    </source>
</evidence>
<dbReference type="InterPro" id="IPR045034">
    <property type="entry name" value="O-acyltransferase_WSD1-like"/>
</dbReference>
<dbReference type="UniPathway" id="UPA00282"/>
<keyword evidence="12" id="KW-1185">Reference proteome</keyword>
<dbReference type="PANTHER" id="PTHR31650:SF1">
    <property type="entry name" value="WAX ESTER SYNTHASE_DIACYLGLYCEROL ACYLTRANSFERASE 4-RELATED"/>
    <property type="match status" value="1"/>
</dbReference>
<feature type="domain" description="O-acyltransferase WSD1 C-terminal" evidence="9">
    <location>
        <begin position="335"/>
        <end position="468"/>
    </location>
</feature>
<protein>
    <submittedName>
        <fullName evidence="10">Uncharacterized protein</fullName>
    </submittedName>
</protein>
<feature type="domain" description="O-acyltransferase WSD1-like N-terminal" evidence="8">
    <location>
        <begin position="110"/>
        <end position="213"/>
    </location>
</feature>
<evidence type="ECO:0000256" key="3">
    <source>
        <dbReference type="ARBA" id="ARBA00022679"/>
    </source>
</evidence>
<dbReference type="EMBL" id="OVEO01000004">
    <property type="protein sequence ID" value="SPQ95268.1"/>
    <property type="molecule type" value="Genomic_DNA"/>
</dbReference>
<dbReference type="OMA" id="NSGARWG"/>
<dbReference type="GO" id="GO:0047196">
    <property type="term" value="F:long-chain-alcohol O-fatty-acyltransferase activity"/>
    <property type="evidence" value="ECO:0007669"/>
    <property type="project" value="UniProtKB-EC"/>
</dbReference>
<keyword evidence="4" id="KW-0012">Acyltransferase</keyword>
<keyword evidence="3" id="KW-0808">Transferase</keyword>
<comment type="similarity">
    <text evidence="5">In the N-terminal section; belongs to the long-chain O-acyltransferase family.</text>
</comment>
<dbReference type="Pfam" id="PF03007">
    <property type="entry name" value="WS_DGAT_cat"/>
    <property type="match status" value="1"/>
</dbReference>
<sequence>MATQTLLDIFATYLRHVLAFLNTVVLYLAQCFKMMPVDSAVPTGPSCSDGTRFSRRMSFISRKLYESAFPLDAHVPTPITHLLFRFADGCPSRAALCKSVRDGILQRDAFWRFRSTLLPGATDFTPLDIDEIDLSQCVLRHDVDLPDDAAVHAFIETICLDSFPVGRPLWSMHILPPNSVLVRIHHALADGIGQVHVLSSIVEGATNLTAKSAAVHRPSVPPTAYALNTLRSLFKLLVLPLRRDSHTALTSHPVCTPPYAVLCAPPIRLAALKSIKNAAGCTINDVVMTALAGACRRYVSRNDPSAPLMNLSMRAMVPFAFSRSSSDPVHNLWCFLSVPLQVSASDSTSRLKGTVDEMTRLKTSPEPYLQLGLQKLIAKVVPESLQRQVVRDLFLSHSIVISNVPGPQVPVVIAGSTVTGVQTFMTNILPQMLVSSYNGVVNVSLTVQRQAMPQPQSLLDDFVDECRDLARSYNVDPACVTVI</sequence>
<evidence type="ECO:0000313" key="12">
    <source>
        <dbReference type="Proteomes" id="UP000039324"/>
    </source>
</evidence>
<evidence type="ECO:0000256" key="7">
    <source>
        <dbReference type="ARBA" id="ARBA00048109"/>
    </source>
</evidence>
<comment type="pathway">
    <text evidence="1">Glycerolipid metabolism; triacylglycerol biosynthesis.</text>
</comment>
<dbReference type="Proteomes" id="UP000039324">
    <property type="component" value="Unassembled WGS sequence"/>
</dbReference>
<accession>A0A0G4J0H4</accession>
<reference evidence="10 12" key="1">
    <citation type="submission" date="2015-02" db="EMBL/GenBank/DDBJ databases">
        <authorList>
            <person name="Chooi Y.-H."/>
        </authorList>
    </citation>
    <scope>NUCLEOTIDE SEQUENCE [LARGE SCALE GENOMIC DNA]</scope>
    <source>
        <strain evidence="10">E3</strain>
    </source>
</reference>
<dbReference type="GO" id="GO:0004144">
    <property type="term" value="F:diacylglycerol O-acyltransferase activity"/>
    <property type="evidence" value="ECO:0007669"/>
    <property type="project" value="UniProtKB-EC"/>
</dbReference>
<proteinExistence type="inferred from homology"/>
<evidence type="ECO:0000313" key="11">
    <source>
        <dbReference type="EMBL" id="SPQ95268.1"/>
    </source>
</evidence>
<evidence type="ECO:0000256" key="6">
    <source>
        <dbReference type="ARBA" id="ARBA00047604"/>
    </source>
</evidence>
<evidence type="ECO:0000256" key="5">
    <source>
        <dbReference type="ARBA" id="ARBA00024360"/>
    </source>
</evidence>